<protein>
    <submittedName>
        <fullName evidence="1">Uncharacterized protein</fullName>
    </submittedName>
</protein>
<dbReference type="EMBL" id="AZBU02000010">
    <property type="protein sequence ID" value="TKR63598.1"/>
    <property type="molecule type" value="Genomic_DNA"/>
</dbReference>
<evidence type="ECO:0000313" key="1">
    <source>
        <dbReference type="EMBL" id="TKR63598.1"/>
    </source>
</evidence>
<reference evidence="1 2" key="1">
    <citation type="journal article" date="2015" name="Genome Biol.">
        <title>Comparative genomics of Steinernema reveals deeply conserved gene regulatory networks.</title>
        <authorList>
            <person name="Dillman A.R."/>
            <person name="Macchietto M."/>
            <person name="Porter C.F."/>
            <person name="Rogers A."/>
            <person name="Williams B."/>
            <person name="Antoshechkin I."/>
            <person name="Lee M.M."/>
            <person name="Goodwin Z."/>
            <person name="Lu X."/>
            <person name="Lewis E.E."/>
            <person name="Goodrich-Blair H."/>
            <person name="Stock S.P."/>
            <person name="Adams B.J."/>
            <person name="Sternberg P.W."/>
            <person name="Mortazavi A."/>
        </authorList>
    </citation>
    <scope>NUCLEOTIDE SEQUENCE [LARGE SCALE GENOMIC DNA]</scope>
    <source>
        <strain evidence="1 2">ALL</strain>
    </source>
</reference>
<proteinExistence type="predicted"/>
<keyword evidence="2" id="KW-1185">Reference proteome</keyword>
<gene>
    <name evidence="1" type="ORF">L596_027408</name>
</gene>
<dbReference type="AlphaFoldDB" id="A0A4U5M477"/>
<sequence length="120" mass="13402">MVRLSWLVATGEGFYGFRQNPQIFTEQGSSRVSCCKADVCNDVHPSADPFGSSNSAAPLKASSPFCSSSTNAAFSSFRHLEMRCVNKWLIIREVHLGKYVLRVRTREEEAENSRLKSTPK</sequence>
<reference evidence="1 2" key="2">
    <citation type="journal article" date="2019" name="G3 (Bethesda)">
        <title>Hybrid Assembly of the Genome of the Entomopathogenic Nematode Steinernema carpocapsae Identifies the X-Chromosome.</title>
        <authorList>
            <person name="Serra L."/>
            <person name="Macchietto M."/>
            <person name="Macias-Munoz A."/>
            <person name="McGill C.J."/>
            <person name="Rodriguez I.M."/>
            <person name="Rodriguez B."/>
            <person name="Murad R."/>
            <person name="Mortazavi A."/>
        </authorList>
    </citation>
    <scope>NUCLEOTIDE SEQUENCE [LARGE SCALE GENOMIC DNA]</scope>
    <source>
        <strain evidence="1 2">ALL</strain>
    </source>
</reference>
<comment type="caution">
    <text evidence="1">The sequence shown here is derived from an EMBL/GenBank/DDBJ whole genome shotgun (WGS) entry which is preliminary data.</text>
</comment>
<name>A0A4U5M477_STECR</name>
<organism evidence="1 2">
    <name type="scientific">Steinernema carpocapsae</name>
    <name type="common">Entomopathogenic nematode</name>
    <dbReference type="NCBI Taxonomy" id="34508"/>
    <lineage>
        <taxon>Eukaryota</taxon>
        <taxon>Metazoa</taxon>
        <taxon>Ecdysozoa</taxon>
        <taxon>Nematoda</taxon>
        <taxon>Chromadorea</taxon>
        <taxon>Rhabditida</taxon>
        <taxon>Tylenchina</taxon>
        <taxon>Panagrolaimomorpha</taxon>
        <taxon>Strongyloidoidea</taxon>
        <taxon>Steinernematidae</taxon>
        <taxon>Steinernema</taxon>
    </lineage>
</organism>
<dbReference type="Proteomes" id="UP000298663">
    <property type="component" value="Unassembled WGS sequence"/>
</dbReference>
<evidence type="ECO:0000313" key="2">
    <source>
        <dbReference type="Proteomes" id="UP000298663"/>
    </source>
</evidence>
<accession>A0A4U5M477</accession>